<keyword evidence="2" id="KW-1185">Reference proteome</keyword>
<proteinExistence type="predicted"/>
<evidence type="ECO:0000313" key="2">
    <source>
        <dbReference type="Proteomes" id="UP000887159"/>
    </source>
</evidence>
<organism evidence="1 2">
    <name type="scientific">Trichonephila clavipes</name>
    <name type="common">Golden silk orbweaver</name>
    <name type="synonym">Nephila clavipes</name>
    <dbReference type="NCBI Taxonomy" id="2585209"/>
    <lineage>
        <taxon>Eukaryota</taxon>
        <taxon>Metazoa</taxon>
        <taxon>Ecdysozoa</taxon>
        <taxon>Arthropoda</taxon>
        <taxon>Chelicerata</taxon>
        <taxon>Arachnida</taxon>
        <taxon>Araneae</taxon>
        <taxon>Araneomorphae</taxon>
        <taxon>Entelegynae</taxon>
        <taxon>Araneoidea</taxon>
        <taxon>Nephilidae</taxon>
        <taxon>Trichonephila</taxon>
    </lineage>
</organism>
<protein>
    <submittedName>
        <fullName evidence="1">Uncharacterized protein</fullName>
    </submittedName>
</protein>
<gene>
    <name evidence="1" type="primary">AVEN_149571_1</name>
    <name evidence="1" type="ORF">TNCV_4284211</name>
</gene>
<comment type="caution">
    <text evidence="1">The sequence shown here is derived from an EMBL/GenBank/DDBJ whole genome shotgun (WGS) entry which is preliminary data.</text>
</comment>
<reference evidence="1" key="1">
    <citation type="submission" date="2020-08" db="EMBL/GenBank/DDBJ databases">
        <title>Multicomponent nature underlies the extraordinary mechanical properties of spider dragline silk.</title>
        <authorList>
            <person name="Kono N."/>
            <person name="Nakamura H."/>
            <person name="Mori M."/>
            <person name="Yoshida Y."/>
            <person name="Ohtoshi R."/>
            <person name="Malay A.D."/>
            <person name="Moran D.A.P."/>
            <person name="Tomita M."/>
            <person name="Numata K."/>
            <person name="Arakawa K."/>
        </authorList>
    </citation>
    <scope>NUCLEOTIDE SEQUENCE</scope>
</reference>
<dbReference type="AlphaFoldDB" id="A0A8X6SJU8"/>
<name>A0A8X6SJU8_TRICX</name>
<evidence type="ECO:0000313" key="1">
    <source>
        <dbReference type="EMBL" id="GFY12763.1"/>
    </source>
</evidence>
<sequence length="203" mass="24428">MEHTKKFVLVPEERLRQFAEIHLTDLDKEMHKILRKPNLSDQEKATLYTQILQKYTNFPLPTQNIAEPIHEVKSEDFNTNEKKEFDRMNYSDEIRINIENEILNQMPLKRRYQAEKIMELLQQNSASLSWTNEKELMIKNKILPNTNIVDLVAFLLKDRKTEPNGLRNFIDILKEFDFPSQLIKNRYFKYETMYAKPATWIQY</sequence>
<dbReference type="Proteomes" id="UP000887159">
    <property type="component" value="Unassembled WGS sequence"/>
</dbReference>
<dbReference type="EMBL" id="BMAU01021316">
    <property type="protein sequence ID" value="GFY12763.1"/>
    <property type="molecule type" value="Genomic_DNA"/>
</dbReference>
<accession>A0A8X6SJU8</accession>